<evidence type="ECO:0000256" key="6">
    <source>
        <dbReference type="ARBA" id="ARBA00022771"/>
    </source>
</evidence>
<dbReference type="KEGG" id="cdep:91086886"/>
<dbReference type="EC" id="2.3.2.27" evidence="3"/>
<proteinExistence type="predicted"/>
<dbReference type="GeneID" id="91086886"/>
<keyword evidence="8" id="KW-1133">Transmembrane helix</keyword>
<evidence type="ECO:0000259" key="12">
    <source>
        <dbReference type="PROSITE" id="PS50089"/>
    </source>
</evidence>
<feature type="compositionally biased region" description="Polar residues" evidence="10">
    <location>
        <begin position="356"/>
        <end position="369"/>
    </location>
</feature>
<dbReference type="GO" id="GO:0016020">
    <property type="term" value="C:membrane"/>
    <property type="evidence" value="ECO:0007669"/>
    <property type="project" value="UniProtKB-SubCell"/>
</dbReference>
<dbReference type="Gene3D" id="3.30.40.10">
    <property type="entry name" value="Zinc/RING finger domain, C3HC4 (zinc finger)"/>
    <property type="match status" value="1"/>
</dbReference>
<dbReference type="VEuPathDB" id="FungiDB:L203_05893"/>
<keyword evidence="9" id="KW-0472">Membrane</keyword>
<reference evidence="13" key="3">
    <citation type="submission" date="2024-01" db="EMBL/GenBank/DDBJ databases">
        <authorList>
            <person name="Coelho M.A."/>
            <person name="David-Palma M."/>
            <person name="Shea T."/>
            <person name="Sun S."/>
            <person name="Cuomo C.A."/>
            <person name="Heitman J."/>
        </authorList>
    </citation>
    <scope>NUCLEOTIDE SEQUENCE</scope>
    <source>
        <strain evidence="13">CBS 7841</strain>
    </source>
</reference>
<evidence type="ECO:0000256" key="10">
    <source>
        <dbReference type="SAM" id="MobiDB-lite"/>
    </source>
</evidence>
<evidence type="ECO:0000313" key="13">
    <source>
        <dbReference type="EMBL" id="WVN87493.1"/>
    </source>
</evidence>
<evidence type="ECO:0000256" key="11">
    <source>
        <dbReference type="SAM" id="SignalP"/>
    </source>
</evidence>
<feature type="chain" id="PRO_5043579381" description="RING-type E3 ubiquitin transferase" evidence="11">
    <location>
        <begin position="19"/>
        <end position="533"/>
    </location>
</feature>
<evidence type="ECO:0000256" key="5">
    <source>
        <dbReference type="ARBA" id="ARBA00022723"/>
    </source>
</evidence>
<dbReference type="CDD" id="cd16473">
    <property type="entry name" value="RING-H2_RNF103"/>
    <property type="match status" value="1"/>
</dbReference>
<keyword evidence="6" id="KW-0863">Zinc-finger</keyword>
<dbReference type="Pfam" id="PF02225">
    <property type="entry name" value="PA"/>
    <property type="match status" value="1"/>
</dbReference>
<dbReference type="PANTHER" id="PTHR47168:SF1">
    <property type="entry name" value="OS02G0798600 PROTEIN"/>
    <property type="match status" value="1"/>
</dbReference>
<evidence type="ECO:0000313" key="14">
    <source>
        <dbReference type="Proteomes" id="UP000094043"/>
    </source>
</evidence>
<dbReference type="SUPFAM" id="SSF52025">
    <property type="entry name" value="PA domain"/>
    <property type="match status" value="1"/>
</dbReference>
<evidence type="ECO:0000256" key="8">
    <source>
        <dbReference type="ARBA" id="ARBA00022989"/>
    </source>
</evidence>
<dbReference type="InterPro" id="IPR003137">
    <property type="entry name" value="PA_domain"/>
</dbReference>
<keyword evidence="5" id="KW-0479">Metal-binding</keyword>
<feature type="compositionally biased region" description="Basic and acidic residues" evidence="10">
    <location>
        <begin position="319"/>
        <end position="331"/>
    </location>
</feature>
<feature type="region of interest" description="Disordered" evidence="10">
    <location>
        <begin position="310"/>
        <end position="338"/>
    </location>
</feature>
<dbReference type="SUPFAM" id="SSF57850">
    <property type="entry name" value="RING/U-box"/>
    <property type="match status" value="1"/>
</dbReference>
<sequence>MRTYSVLVAVFAATLASSSPLDTYRKPSFLTAIGPGNIQHNGQSQASLDGFGIFRNYDYPLPRSTAEQGWLSRWLFMGGEGRVVVHANYKEYQNVTLPHRPAAFPNHILHPLPLTGFVIPFSSLSPASPLGCSPSPISRPPSTPKQPYRIVLVERGGCDFATKVRAAQQIGAAAVVVGDNAARVGETEDEGRRREGLITMFSPEDTDDVFIPSVFVSRASFLLLRDLLANHTDSKHGENKSLWVDVSESTDEGSALNSLLSFALLMPTIFLLITMTIHRLRVAHQREADRAPAMVVLSLPERIWSPDIVWEKDESEEDTPSRVKESRRPEDYENEFEEQSIEEAYSSVACPPPSIHPSSLSTPPSQTHSLPCANIDSFPSLPNSPILAGPSMRKNPKRQFFSKDECAICMDAFEKGDVVRILPCGHVFHKEECDEWLMKWRKLCPTCRADVTLPPGHTRGSSMTPLYASGAPPSSSGVVDTIEEAINPQRSWSSAIKIAWRNAKARLGIILGTRNARLNQDESQLLLEGSEGV</sequence>
<protein>
    <recommendedName>
        <fullName evidence="3">RING-type E3 ubiquitin transferase</fullName>
        <ecNumber evidence="3">2.3.2.27</ecNumber>
    </recommendedName>
</protein>
<dbReference type="PANTHER" id="PTHR47168">
    <property type="entry name" value="RING ZINC FINGER DOMAIN SUPERFAMILY PROTEIN-RELATED"/>
    <property type="match status" value="1"/>
</dbReference>
<comment type="catalytic activity">
    <reaction evidence="1">
        <text>S-ubiquitinyl-[E2 ubiquitin-conjugating enzyme]-L-cysteine + [acceptor protein]-L-lysine = [E2 ubiquitin-conjugating enzyme]-L-cysteine + N(6)-ubiquitinyl-[acceptor protein]-L-lysine.</text>
        <dbReference type="EC" id="2.3.2.27"/>
    </reaction>
</comment>
<dbReference type="OrthoDB" id="8062037at2759"/>
<dbReference type="Gene3D" id="3.50.30.30">
    <property type="match status" value="1"/>
</dbReference>
<reference evidence="13" key="2">
    <citation type="journal article" date="2022" name="Elife">
        <title>Obligate sexual reproduction of a homothallic fungus closely related to the Cryptococcus pathogenic species complex.</title>
        <authorList>
            <person name="Passer A.R."/>
            <person name="Clancey S.A."/>
            <person name="Shea T."/>
            <person name="David-Palma M."/>
            <person name="Averette A.F."/>
            <person name="Boekhout T."/>
            <person name="Porcel B.M."/>
            <person name="Nowrousian M."/>
            <person name="Cuomo C.A."/>
            <person name="Sun S."/>
            <person name="Heitman J."/>
            <person name="Coelho M.A."/>
        </authorList>
    </citation>
    <scope>NUCLEOTIDE SEQUENCE</scope>
    <source>
        <strain evidence="13">CBS 7841</strain>
    </source>
</reference>
<keyword evidence="7" id="KW-0862">Zinc</keyword>
<dbReference type="PROSITE" id="PS50089">
    <property type="entry name" value="ZF_RING_2"/>
    <property type="match status" value="1"/>
</dbReference>
<reference evidence="13" key="1">
    <citation type="submission" date="2016-06" db="EMBL/GenBank/DDBJ databases">
        <authorList>
            <person name="Cuomo C."/>
            <person name="Litvintseva A."/>
            <person name="Heitman J."/>
            <person name="Chen Y."/>
            <person name="Sun S."/>
            <person name="Springer D."/>
            <person name="Dromer F."/>
            <person name="Young S."/>
            <person name="Zeng Q."/>
            <person name="Chapman S."/>
            <person name="Gujja S."/>
            <person name="Saif S."/>
            <person name="Birren B."/>
        </authorList>
    </citation>
    <scope>NUCLEOTIDE SEQUENCE</scope>
    <source>
        <strain evidence="13">CBS 7841</strain>
    </source>
</reference>
<feature type="signal peptide" evidence="11">
    <location>
        <begin position="1"/>
        <end position="18"/>
    </location>
</feature>
<dbReference type="AlphaFoldDB" id="A0A1E3HWE0"/>
<dbReference type="EMBL" id="CP143786">
    <property type="protein sequence ID" value="WVN87493.1"/>
    <property type="molecule type" value="Genomic_DNA"/>
</dbReference>
<comment type="subcellular location">
    <subcellularLocation>
        <location evidence="2">Membrane</location>
        <topology evidence="2">Single-pass membrane protein</topology>
    </subcellularLocation>
</comment>
<dbReference type="InterPro" id="IPR046450">
    <property type="entry name" value="PA_dom_sf"/>
</dbReference>
<dbReference type="InterPro" id="IPR051653">
    <property type="entry name" value="E3_ligase_sorting_rcpt"/>
</dbReference>
<keyword evidence="11" id="KW-0732">Signal</keyword>
<evidence type="ECO:0000256" key="7">
    <source>
        <dbReference type="ARBA" id="ARBA00022833"/>
    </source>
</evidence>
<dbReference type="Pfam" id="PF13639">
    <property type="entry name" value="zf-RING_2"/>
    <property type="match status" value="1"/>
</dbReference>
<evidence type="ECO:0000256" key="3">
    <source>
        <dbReference type="ARBA" id="ARBA00012483"/>
    </source>
</evidence>
<name>A0A1E3HWE0_9TREE</name>
<accession>A0A1E3HWE0</accession>
<feature type="domain" description="RING-type" evidence="12">
    <location>
        <begin position="406"/>
        <end position="448"/>
    </location>
</feature>
<dbReference type="Proteomes" id="UP000094043">
    <property type="component" value="Chromosome 3"/>
</dbReference>
<dbReference type="FunFam" id="3.30.40.10:FF:000388">
    <property type="entry name" value="Putative RING zinc finger domain superfamily protein"/>
    <property type="match status" value="1"/>
</dbReference>
<keyword evidence="4" id="KW-0812">Transmembrane</keyword>
<dbReference type="SMART" id="SM00184">
    <property type="entry name" value="RING"/>
    <property type="match status" value="1"/>
</dbReference>
<feature type="region of interest" description="Disordered" evidence="10">
    <location>
        <begin position="353"/>
        <end position="372"/>
    </location>
</feature>
<gene>
    <name evidence="13" type="ORF">L203_102675</name>
</gene>
<dbReference type="InterPro" id="IPR001841">
    <property type="entry name" value="Znf_RING"/>
</dbReference>
<evidence type="ECO:0000256" key="4">
    <source>
        <dbReference type="ARBA" id="ARBA00022692"/>
    </source>
</evidence>
<dbReference type="GO" id="GO:0008270">
    <property type="term" value="F:zinc ion binding"/>
    <property type="evidence" value="ECO:0007669"/>
    <property type="project" value="UniProtKB-KW"/>
</dbReference>
<dbReference type="GO" id="GO:0061630">
    <property type="term" value="F:ubiquitin protein ligase activity"/>
    <property type="evidence" value="ECO:0007669"/>
    <property type="project" value="UniProtKB-EC"/>
</dbReference>
<evidence type="ECO:0000256" key="9">
    <source>
        <dbReference type="ARBA" id="ARBA00023136"/>
    </source>
</evidence>
<evidence type="ECO:0000256" key="1">
    <source>
        <dbReference type="ARBA" id="ARBA00000900"/>
    </source>
</evidence>
<keyword evidence="14" id="KW-1185">Reference proteome</keyword>
<dbReference type="InterPro" id="IPR013083">
    <property type="entry name" value="Znf_RING/FYVE/PHD"/>
</dbReference>
<evidence type="ECO:0000256" key="2">
    <source>
        <dbReference type="ARBA" id="ARBA00004167"/>
    </source>
</evidence>
<organism evidence="13 14">
    <name type="scientific">Cryptococcus depauperatus CBS 7841</name>
    <dbReference type="NCBI Taxonomy" id="1295531"/>
    <lineage>
        <taxon>Eukaryota</taxon>
        <taxon>Fungi</taxon>
        <taxon>Dikarya</taxon>
        <taxon>Basidiomycota</taxon>
        <taxon>Agaricomycotina</taxon>
        <taxon>Tremellomycetes</taxon>
        <taxon>Tremellales</taxon>
        <taxon>Cryptococcaceae</taxon>
        <taxon>Cryptococcus</taxon>
    </lineage>
</organism>
<dbReference type="RefSeq" id="XP_066068193.1">
    <property type="nucleotide sequence ID" value="XM_066212096.1"/>
</dbReference>